<feature type="compositionally biased region" description="Basic residues" evidence="1">
    <location>
        <begin position="144"/>
        <end position="154"/>
    </location>
</feature>
<feature type="compositionally biased region" description="Basic and acidic residues" evidence="1">
    <location>
        <begin position="86"/>
        <end position="102"/>
    </location>
</feature>
<feature type="region of interest" description="Disordered" evidence="1">
    <location>
        <begin position="123"/>
        <end position="154"/>
    </location>
</feature>
<name>A0ABU8TSF8_9HYPH</name>
<gene>
    <name evidence="2" type="ORF">V6575_21350</name>
</gene>
<feature type="region of interest" description="Disordered" evidence="1">
    <location>
        <begin position="73"/>
        <end position="102"/>
    </location>
</feature>
<organism evidence="2 3">
    <name type="scientific">Roseibium algae</name>
    <dbReference type="NCBI Taxonomy" id="3123038"/>
    <lineage>
        <taxon>Bacteria</taxon>
        <taxon>Pseudomonadati</taxon>
        <taxon>Pseudomonadota</taxon>
        <taxon>Alphaproteobacteria</taxon>
        <taxon>Hyphomicrobiales</taxon>
        <taxon>Stappiaceae</taxon>
        <taxon>Roseibium</taxon>
    </lineage>
</organism>
<evidence type="ECO:0000256" key="1">
    <source>
        <dbReference type="SAM" id="MobiDB-lite"/>
    </source>
</evidence>
<comment type="caution">
    <text evidence="2">The sequence shown here is derived from an EMBL/GenBank/DDBJ whole genome shotgun (WGS) entry which is preliminary data.</text>
</comment>
<dbReference type="EMBL" id="JBAKIA010000022">
    <property type="protein sequence ID" value="MEJ8476641.1"/>
    <property type="molecule type" value="Genomic_DNA"/>
</dbReference>
<accession>A0ABU8TSF8</accession>
<evidence type="ECO:0000313" key="2">
    <source>
        <dbReference type="EMBL" id="MEJ8476641.1"/>
    </source>
</evidence>
<proteinExistence type="predicted"/>
<dbReference type="RefSeq" id="WP_340277315.1">
    <property type="nucleotide sequence ID" value="NZ_JBAKIA010000022.1"/>
</dbReference>
<feature type="compositionally biased region" description="Basic and acidic residues" evidence="1">
    <location>
        <begin position="123"/>
        <end position="133"/>
    </location>
</feature>
<evidence type="ECO:0000313" key="3">
    <source>
        <dbReference type="Proteomes" id="UP001385499"/>
    </source>
</evidence>
<sequence>MSLSTTEAVREVFVEATRQSLARSLKQAEDWDRFNAIIDETNKRVKAEESDYARNYAARLTDAKEVILREEHSVRLDQPLPPGAHKTSDRQALHRKADARVQRDHKLRLDTIQRDELDQYKALKEEIRMRDSPTHQARQSFTQTHHRNGPSRDR</sequence>
<keyword evidence="3" id="KW-1185">Reference proteome</keyword>
<reference evidence="2 3" key="1">
    <citation type="submission" date="2024-02" db="EMBL/GenBank/DDBJ databases">
        <title>Roseibium algae sp. nov., isolated from marine alga (Grateloupia sp.), showing potential in myo-inositol conversion.</title>
        <authorList>
            <person name="Wang Y."/>
        </authorList>
    </citation>
    <scope>NUCLEOTIDE SEQUENCE [LARGE SCALE GENOMIC DNA]</scope>
    <source>
        <strain evidence="2 3">H3510</strain>
    </source>
</reference>
<feature type="compositionally biased region" description="Polar residues" evidence="1">
    <location>
        <begin position="134"/>
        <end position="143"/>
    </location>
</feature>
<protein>
    <submittedName>
        <fullName evidence="2">Uncharacterized protein</fullName>
    </submittedName>
</protein>
<dbReference type="Proteomes" id="UP001385499">
    <property type="component" value="Unassembled WGS sequence"/>
</dbReference>